<reference evidence="2 3" key="1">
    <citation type="submission" date="2016-09" db="EMBL/GenBank/DDBJ databases">
        <title>The draft genome of Dichanthelium oligosanthes: A C3 panicoid grass species.</title>
        <authorList>
            <person name="Studer A.J."/>
            <person name="Schnable J.C."/>
            <person name="Brutnell T.P."/>
        </authorList>
    </citation>
    <scope>NUCLEOTIDE SEQUENCE [LARGE SCALE GENOMIC DNA]</scope>
    <source>
        <strain evidence="3">cv. Kellogg 1175</strain>
        <tissue evidence="2">Leaf</tissue>
    </source>
</reference>
<protein>
    <submittedName>
        <fullName evidence="2">Uncharacterized protein</fullName>
    </submittedName>
</protein>
<evidence type="ECO:0000256" key="1">
    <source>
        <dbReference type="SAM" id="MobiDB-lite"/>
    </source>
</evidence>
<feature type="compositionally biased region" description="Basic and acidic residues" evidence="1">
    <location>
        <begin position="12"/>
        <end position="22"/>
    </location>
</feature>
<sequence>LPDAALPPRPSDALRDDPERPPRNRPLLCNKARLPMRVPITIAVTPPVARALSHWRVVKS</sequence>
<evidence type="ECO:0000313" key="3">
    <source>
        <dbReference type="Proteomes" id="UP000095767"/>
    </source>
</evidence>
<feature type="compositionally biased region" description="Pro residues" evidence="1">
    <location>
        <begin position="1"/>
        <end position="10"/>
    </location>
</feature>
<name>A0A1E5W7W3_9POAL</name>
<accession>A0A1E5W7W3</accession>
<proteinExistence type="predicted"/>
<dbReference type="EMBL" id="LWDX02018480">
    <property type="protein sequence ID" value="OEL33509.1"/>
    <property type="molecule type" value="Genomic_DNA"/>
</dbReference>
<organism evidence="2 3">
    <name type="scientific">Dichanthelium oligosanthes</name>
    <dbReference type="NCBI Taxonomy" id="888268"/>
    <lineage>
        <taxon>Eukaryota</taxon>
        <taxon>Viridiplantae</taxon>
        <taxon>Streptophyta</taxon>
        <taxon>Embryophyta</taxon>
        <taxon>Tracheophyta</taxon>
        <taxon>Spermatophyta</taxon>
        <taxon>Magnoliopsida</taxon>
        <taxon>Liliopsida</taxon>
        <taxon>Poales</taxon>
        <taxon>Poaceae</taxon>
        <taxon>PACMAD clade</taxon>
        <taxon>Panicoideae</taxon>
        <taxon>Panicodae</taxon>
        <taxon>Paniceae</taxon>
        <taxon>Dichantheliinae</taxon>
        <taxon>Dichanthelium</taxon>
    </lineage>
</organism>
<evidence type="ECO:0000313" key="2">
    <source>
        <dbReference type="EMBL" id="OEL33509.1"/>
    </source>
</evidence>
<dbReference type="OrthoDB" id="426386at2759"/>
<gene>
    <name evidence="2" type="ORF">BAE44_0005472</name>
</gene>
<feature type="region of interest" description="Disordered" evidence="1">
    <location>
        <begin position="1"/>
        <end position="27"/>
    </location>
</feature>
<comment type="caution">
    <text evidence="2">The sequence shown here is derived from an EMBL/GenBank/DDBJ whole genome shotgun (WGS) entry which is preliminary data.</text>
</comment>
<dbReference type="AlphaFoldDB" id="A0A1E5W7W3"/>
<dbReference type="Proteomes" id="UP000095767">
    <property type="component" value="Unassembled WGS sequence"/>
</dbReference>
<keyword evidence="3" id="KW-1185">Reference proteome</keyword>
<feature type="non-terminal residue" evidence="2">
    <location>
        <position position="1"/>
    </location>
</feature>